<gene>
    <name evidence="1" type="ORF">BCO71171_03316</name>
</gene>
<sequence length="92" mass="9883">MQLPQSQGELIRWARGERTQAEFAAAHGIDKSCLSRYEAEKLGAPTKLINYCLGELASAALTETQGHDDLSGALENAKRTVALLERLAAISG</sequence>
<dbReference type="EMBL" id="CABVQT010000008">
    <property type="protein sequence ID" value="VWD22499.1"/>
    <property type="molecule type" value="Genomic_DNA"/>
</dbReference>
<dbReference type="AlphaFoldDB" id="A0A6P2YTV3"/>
<organism evidence="1 2">
    <name type="scientific">Burkholderia contaminans</name>
    <dbReference type="NCBI Taxonomy" id="488447"/>
    <lineage>
        <taxon>Bacteria</taxon>
        <taxon>Pseudomonadati</taxon>
        <taxon>Pseudomonadota</taxon>
        <taxon>Betaproteobacteria</taxon>
        <taxon>Burkholderiales</taxon>
        <taxon>Burkholderiaceae</taxon>
        <taxon>Burkholderia</taxon>
        <taxon>Burkholderia cepacia complex</taxon>
    </lineage>
</organism>
<accession>A0A6P2YTV3</accession>
<evidence type="ECO:0000313" key="1">
    <source>
        <dbReference type="EMBL" id="VWD22499.1"/>
    </source>
</evidence>
<dbReference type="GO" id="GO:0003677">
    <property type="term" value="F:DNA binding"/>
    <property type="evidence" value="ECO:0007669"/>
    <property type="project" value="InterPro"/>
</dbReference>
<dbReference type="Proteomes" id="UP000494182">
    <property type="component" value="Unassembled WGS sequence"/>
</dbReference>
<dbReference type="InterPro" id="IPR010982">
    <property type="entry name" value="Lambda_DNA-bd_dom_sf"/>
</dbReference>
<evidence type="ECO:0008006" key="3">
    <source>
        <dbReference type="Google" id="ProtNLM"/>
    </source>
</evidence>
<protein>
    <recommendedName>
        <fullName evidence="3">XRE family transcriptional regulator</fullName>
    </recommendedName>
</protein>
<reference evidence="1 2" key="1">
    <citation type="submission" date="2019-09" db="EMBL/GenBank/DDBJ databases">
        <authorList>
            <person name="Depoorter E."/>
        </authorList>
    </citation>
    <scope>NUCLEOTIDE SEQUENCE [LARGE SCALE GENOMIC DNA]</scope>
    <source>
        <strain evidence="1">R-71171</strain>
    </source>
</reference>
<evidence type="ECO:0000313" key="2">
    <source>
        <dbReference type="Proteomes" id="UP000494182"/>
    </source>
</evidence>
<dbReference type="RefSeq" id="WP_089428762.1">
    <property type="nucleotide sequence ID" value="NZ_CABVQT010000008.1"/>
</dbReference>
<dbReference type="Gene3D" id="1.10.260.40">
    <property type="entry name" value="lambda repressor-like DNA-binding domains"/>
    <property type="match status" value="1"/>
</dbReference>
<proteinExistence type="predicted"/>
<name>A0A6P2YTV3_9BURK</name>